<dbReference type="Proteomes" id="UP000265955">
    <property type="component" value="Unassembled WGS sequence"/>
</dbReference>
<keyword evidence="8 11" id="KW-0472">Membrane</keyword>
<dbReference type="InterPro" id="IPR012910">
    <property type="entry name" value="Plug_dom"/>
</dbReference>
<dbReference type="PANTHER" id="PTHR30069">
    <property type="entry name" value="TONB-DEPENDENT OUTER MEMBRANE RECEPTOR"/>
    <property type="match status" value="1"/>
</dbReference>
<evidence type="ECO:0000256" key="6">
    <source>
        <dbReference type="ARBA" id="ARBA00022729"/>
    </source>
</evidence>
<evidence type="ECO:0000256" key="7">
    <source>
        <dbReference type="ARBA" id="ARBA00023077"/>
    </source>
</evidence>
<comment type="subcellular location">
    <subcellularLocation>
        <location evidence="1 11">Cell outer membrane</location>
        <topology evidence="1 11">Multi-pass membrane protein</topology>
    </subcellularLocation>
</comment>
<dbReference type="RefSeq" id="WP_119767551.1">
    <property type="nucleotide sequence ID" value="NZ_QYUO01000001.1"/>
</dbReference>
<keyword evidence="9 16" id="KW-0675">Receptor</keyword>
<evidence type="ECO:0000256" key="2">
    <source>
        <dbReference type="ARBA" id="ARBA00009810"/>
    </source>
</evidence>
<comment type="similarity">
    <text evidence="2 11 12">Belongs to the TonB-dependent receptor family.</text>
</comment>
<protein>
    <submittedName>
        <fullName evidence="16">TonB-dependent receptor</fullName>
    </submittedName>
</protein>
<feature type="signal peptide" evidence="13">
    <location>
        <begin position="1"/>
        <end position="23"/>
    </location>
</feature>
<accession>A0A3A3FNZ1</accession>
<keyword evidence="5 11" id="KW-0812">Transmembrane</keyword>
<dbReference type="GO" id="GO:0015344">
    <property type="term" value="F:siderophore uptake transmembrane transporter activity"/>
    <property type="evidence" value="ECO:0007669"/>
    <property type="project" value="TreeGrafter"/>
</dbReference>
<evidence type="ECO:0000256" key="8">
    <source>
        <dbReference type="ARBA" id="ARBA00023136"/>
    </source>
</evidence>
<dbReference type="SUPFAM" id="SSF56935">
    <property type="entry name" value="Porins"/>
    <property type="match status" value="1"/>
</dbReference>
<keyword evidence="6 13" id="KW-0732">Signal</keyword>
<evidence type="ECO:0000256" key="3">
    <source>
        <dbReference type="ARBA" id="ARBA00022448"/>
    </source>
</evidence>
<dbReference type="InterPro" id="IPR037066">
    <property type="entry name" value="Plug_dom_sf"/>
</dbReference>
<feature type="chain" id="PRO_5017186525" evidence="13">
    <location>
        <begin position="24"/>
        <end position="700"/>
    </location>
</feature>
<evidence type="ECO:0000256" key="1">
    <source>
        <dbReference type="ARBA" id="ARBA00004571"/>
    </source>
</evidence>
<evidence type="ECO:0000256" key="10">
    <source>
        <dbReference type="ARBA" id="ARBA00023237"/>
    </source>
</evidence>
<evidence type="ECO:0000256" key="12">
    <source>
        <dbReference type="RuleBase" id="RU003357"/>
    </source>
</evidence>
<evidence type="ECO:0000259" key="15">
    <source>
        <dbReference type="Pfam" id="PF07715"/>
    </source>
</evidence>
<organism evidence="16 17">
    <name type="scientific">Noviherbaspirillum saxi</name>
    <dbReference type="NCBI Taxonomy" id="2320863"/>
    <lineage>
        <taxon>Bacteria</taxon>
        <taxon>Pseudomonadati</taxon>
        <taxon>Pseudomonadota</taxon>
        <taxon>Betaproteobacteria</taxon>
        <taxon>Burkholderiales</taxon>
        <taxon>Oxalobacteraceae</taxon>
        <taxon>Noviherbaspirillum</taxon>
    </lineage>
</organism>
<dbReference type="PANTHER" id="PTHR30069:SF29">
    <property type="entry name" value="HEMOGLOBIN AND HEMOGLOBIN-HAPTOGLOBIN-BINDING PROTEIN 1-RELATED"/>
    <property type="match status" value="1"/>
</dbReference>
<keyword evidence="3 11" id="KW-0813">Transport</keyword>
<sequence>MKSVYALPFAVASLLLAVPVAHAADSAEEEDLTLVYGDKSTISIATGSKQKLRRAPAVATVITAEDIAAMGAVDLDDVLETVPGIHVSNAPNTYSSLYLIRGIYSGQNPQTLLLQNGVPMTTLFQGNKGNIWGGYPVENIARIEIIRGPGSALYGADAYSGVINIITKTAADQRGTRAGLRAGSFGTRSAWAQHGGTAGDIDVSAYLQVGSTDGHKRIIEADAQTARDLAAGTRASLAPGPVNVGYDAVDAQLALGYEKWRANVGYKLRDDLGTGAGISSALDPVGKEKSERFNTDLSWTDAHLANGWGGGVTASYFEYRQRIPVNLQLFPPGTVLPTGSFPQGMIGHPDTSERQLRLSAFATYSGFENHSLRFGVGHDDLNLYETRTFKNYIFNPAGVPVPTGRPVEDYSTIQPFMLPQRRKINYLYVQDEWQFARDWALTAGVRHDRYSDFGGTTNPRLALVWDAALDLTAKLLYGRAFRAPSFSEQYSINNPVQRGNADLNPETINTLEAAFSWQARRDLQLNLSIFRYNMDDIIRATPNPAPVLGSTFNNAGGQHGRGMELEAVWDASRTVRLSGNYSYQRSIDETTGTDAGYAPHHHLYTRADWRLTTGWLASTQLNWVADRKRAAGDTRPPIADYKTVDLSLRTSRGKGQWEFGATVRNLFNADAREPSPAPGLIPNDLPLAPRALYLQAAYSM</sequence>
<comment type="caution">
    <text evidence="16">The sequence shown here is derived from an EMBL/GenBank/DDBJ whole genome shotgun (WGS) entry which is preliminary data.</text>
</comment>
<dbReference type="InterPro" id="IPR039426">
    <property type="entry name" value="TonB-dep_rcpt-like"/>
</dbReference>
<dbReference type="GO" id="GO:0009279">
    <property type="term" value="C:cell outer membrane"/>
    <property type="evidence" value="ECO:0007669"/>
    <property type="project" value="UniProtKB-SubCell"/>
</dbReference>
<dbReference type="Pfam" id="PF07715">
    <property type="entry name" value="Plug"/>
    <property type="match status" value="1"/>
</dbReference>
<evidence type="ECO:0000256" key="9">
    <source>
        <dbReference type="ARBA" id="ARBA00023170"/>
    </source>
</evidence>
<dbReference type="Gene3D" id="2.170.130.10">
    <property type="entry name" value="TonB-dependent receptor, plug domain"/>
    <property type="match status" value="1"/>
</dbReference>
<dbReference type="Pfam" id="PF00593">
    <property type="entry name" value="TonB_dep_Rec_b-barrel"/>
    <property type="match status" value="1"/>
</dbReference>
<keyword evidence="4 11" id="KW-1134">Transmembrane beta strand</keyword>
<reference evidence="17" key="1">
    <citation type="submission" date="2018-09" db="EMBL/GenBank/DDBJ databases">
        <authorList>
            <person name="Zhu H."/>
        </authorList>
    </citation>
    <scope>NUCLEOTIDE SEQUENCE [LARGE SCALE GENOMIC DNA]</scope>
    <source>
        <strain evidence="17">K1R23-30</strain>
    </source>
</reference>
<evidence type="ECO:0000256" key="4">
    <source>
        <dbReference type="ARBA" id="ARBA00022452"/>
    </source>
</evidence>
<keyword evidence="7 12" id="KW-0798">TonB box</keyword>
<dbReference type="CDD" id="cd01347">
    <property type="entry name" value="ligand_gated_channel"/>
    <property type="match status" value="1"/>
</dbReference>
<evidence type="ECO:0000256" key="5">
    <source>
        <dbReference type="ARBA" id="ARBA00022692"/>
    </source>
</evidence>
<feature type="domain" description="TonB-dependent receptor-like beta-barrel" evidence="14">
    <location>
        <begin position="247"/>
        <end position="666"/>
    </location>
</feature>
<dbReference type="InterPro" id="IPR000531">
    <property type="entry name" value="Beta-barrel_TonB"/>
</dbReference>
<evidence type="ECO:0000313" key="16">
    <source>
        <dbReference type="EMBL" id="RJF97603.1"/>
    </source>
</evidence>
<evidence type="ECO:0000259" key="14">
    <source>
        <dbReference type="Pfam" id="PF00593"/>
    </source>
</evidence>
<proteinExistence type="inferred from homology"/>
<evidence type="ECO:0000313" key="17">
    <source>
        <dbReference type="Proteomes" id="UP000265955"/>
    </source>
</evidence>
<dbReference type="AlphaFoldDB" id="A0A3A3FNZ1"/>
<dbReference type="OrthoDB" id="183532at2"/>
<dbReference type="GO" id="GO:0044718">
    <property type="term" value="P:siderophore transmembrane transport"/>
    <property type="evidence" value="ECO:0007669"/>
    <property type="project" value="TreeGrafter"/>
</dbReference>
<dbReference type="PROSITE" id="PS52016">
    <property type="entry name" value="TONB_DEPENDENT_REC_3"/>
    <property type="match status" value="1"/>
</dbReference>
<dbReference type="InterPro" id="IPR036942">
    <property type="entry name" value="Beta-barrel_TonB_sf"/>
</dbReference>
<feature type="domain" description="TonB-dependent receptor plug" evidence="15">
    <location>
        <begin position="52"/>
        <end position="162"/>
    </location>
</feature>
<keyword evidence="17" id="KW-1185">Reference proteome</keyword>
<evidence type="ECO:0000256" key="13">
    <source>
        <dbReference type="SAM" id="SignalP"/>
    </source>
</evidence>
<gene>
    <name evidence="16" type="ORF">D3871_02980</name>
</gene>
<name>A0A3A3FNZ1_9BURK</name>
<dbReference type="Gene3D" id="2.40.170.20">
    <property type="entry name" value="TonB-dependent receptor, beta-barrel domain"/>
    <property type="match status" value="1"/>
</dbReference>
<evidence type="ECO:0000256" key="11">
    <source>
        <dbReference type="PROSITE-ProRule" id="PRU01360"/>
    </source>
</evidence>
<dbReference type="EMBL" id="QYUO01000001">
    <property type="protein sequence ID" value="RJF97603.1"/>
    <property type="molecule type" value="Genomic_DNA"/>
</dbReference>
<keyword evidence="10 11" id="KW-0998">Cell outer membrane</keyword>